<keyword evidence="2" id="KW-1185">Reference proteome</keyword>
<dbReference type="STRING" id="330779.Saci_1272"/>
<evidence type="ECO:0000313" key="2">
    <source>
        <dbReference type="Proteomes" id="UP000001018"/>
    </source>
</evidence>
<dbReference type="Proteomes" id="UP000001018">
    <property type="component" value="Chromosome"/>
</dbReference>
<dbReference type="HOGENOM" id="CLU_1048149_0_0_2"/>
<dbReference type="PATRIC" id="fig|330779.12.peg.1231"/>
<organism evidence="1 2">
    <name type="scientific">Sulfolobus acidocaldarius (strain ATCC 33909 / DSM 639 / JCM 8929 / NBRC 15157 / NCIMB 11770)</name>
    <dbReference type="NCBI Taxonomy" id="330779"/>
    <lineage>
        <taxon>Archaea</taxon>
        <taxon>Thermoproteota</taxon>
        <taxon>Thermoprotei</taxon>
        <taxon>Sulfolobales</taxon>
        <taxon>Sulfolobaceae</taxon>
        <taxon>Sulfolobus</taxon>
    </lineage>
</organism>
<evidence type="ECO:0000313" key="1">
    <source>
        <dbReference type="EMBL" id="AAY80615.1"/>
    </source>
</evidence>
<sequence length="276" mass="30412">MKYFHQIMRLLVVTTILILSQLALSNQITQGSTGDPIPTINTQNVTAVVITNWLPYNASNKYILSADQVSVYFGNGIKLLDGQVLLPVFVVNYGRVAASGGCWYEDDGGLSDPNGPTMVQYINITNQPSNTFIYEVSPNNYWEYNVTGTTSQSTQLSLSLNVMNEAGVSLTSGVSETFYIYNIVGQTYLPTGTNPNYVEGWKWALNQPGTNSEAQTDWKWPTNTIILTPAMQSTNGYYNAYPINFVAMTIGNFWDSCYPWSTQSVGAGWTIYLGGG</sequence>
<accession>Q4J9B5</accession>
<dbReference type="AlphaFoldDB" id="Q4J9B5"/>
<gene>
    <name evidence="1" type="ordered locus">Saci_1272</name>
</gene>
<name>Q4J9B5_SULAC</name>
<proteinExistence type="predicted"/>
<dbReference type="EMBL" id="CP000077">
    <property type="protein sequence ID" value="AAY80615.1"/>
    <property type="molecule type" value="Genomic_DNA"/>
</dbReference>
<reference evidence="1 2" key="1">
    <citation type="journal article" date="2005" name="J. Bacteriol.">
        <title>The genome of Sulfolobus acidocaldarius, a model organism of the Crenarchaeota.</title>
        <authorList>
            <person name="Chen L."/>
            <person name="Brugger K."/>
            <person name="Skovgaard M."/>
            <person name="Redder P."/>
            <person name="She Q."/>
            <person name="Torarinsson E."/>
            <person name="Greve B."/>
            <person name="Awayez M."/>
            <person name="Zibat A."/>
            <person name="Klenk H.-P."/>
            <person name="Garrett R.A."/>
        </authorList>
    </citation>
    <scope>NUCLEOTIDE SEQUENCE [LARGE SCALE GENOMIC DNA]</scope>
    <source>
        <strain evidence="2">ATCC 33909 / DSM 639 / JCM 8929 / NBRC 15157 / NCIMB 11770</strain>
    </source>
</reference>
<dbReference type="KEGG" id="sai:Saci_1272"/>
<dbReference type="eggNOG" id="arCOG07212">
    <property type="taxonomic scope" value="Archaea"/>
</dbReference>
<protein>
    <submittedName>
        <fullName evidence="1">Uncharacterized protein</fullName>
    </submittedName>
</protein>